<reference evidence="10" key="1">
    <citation type="journal article" date="2017" name="Nat. Microbiol.">
        <title>Global analysis of biosynthetic gene clusters reveals vast potential of secondary metabolite production in Penicillium species.</title>
        <authorList>
            <person name="Nielsen J.C."/>
            <person name="Grijseels S."/>
            <person name="Prigent S."/>
            <person name="Ji B."/>
            <person name="Dainat J."/>
            <person name="Nielsen K.F."/>
            <person name="Frisvad J.C."/>
            <person name="Workman M."/>
            <person name="Nielsen J."/>
        </authorList>
    </citation>
    <scope>NUCLEOTIDE SEQUENCE [LARGE SCALE GENOMIC DNA]</scope>
    <source>
        <strain evidence="10">IBT 29486</strain>
    </source>
</reference>
<dbReference type="GO" id="GO:0008270">
    <property type="term" value="F:zinc ion binding"/>
    <property type="evidence" value="ECO:0007669"/>
    <property type="project" value="InterPro"/>
</dbReference>
<evidence type="ECO:0000256" key="2">
    <source>
        <dbReference type="ARBA" id="ARBA00023015"/>
    </source>
</evidence>
<dbReference type="Gene3D" id="4.10.240.10">
    <property type="entry name" value="Zn(2)-C6 fungal-type DNA-binding domain"/>
    <property type="match status" value="1"/>
</dbReference>
<evidence type="ECO:0000313" key="10">
    <source>
        <dbReference type="Proteomes" id="UP000191518"/>
    </source>
</evidence>
<dbReference type="PANTHER" id="PTHR10443">
    <property type="entry name" value="MICROSOMAL DIPEPTIDASE"/>
    <property type="match status" value="1"/>
</dbReference>
<dbReference type="InterPro" id="IPR036864">
    <property type="entry name" value="Zn2-C6_fun-type_DNA-bd_sf"/>
</dbReference>
<dbReference type="GO" id="GO:0003677">
    <property type="term" value="F:DNA binding"/>
    <property type="evidence" value="ECO:0007669"/>
    <property type="project" value="UniProtKB-KW"/>
</dbReference>
<feature type="domain" description="Zn(2)-C6 fungal-type" evidence="8">
    <location>
        <begin position="435"/>
        <end position="466"/>
    </location>
</feature>
<dbReference type="GO" id="GO:0006508">
    <property type="term" value="P:proteolysis"/>
    <property type="evidence" value="ECO:0007669"/>
    <property type="project" value="UniProtKB-KW"/>
</dbReference>
<dbReference type="PANTHER" id="PTHR10443:SF12">
    <property type="entry name" value="DIPEPTIDASE"/>
    <property type="match status" value="1"/>
</dbReference>
<keyword evidence="7" id="KW-1133">Transmembrane helix</keyword>
<dbReference type="Gene3D" id="3.20.20.140">
    <property type="entry name" value="Metal-dependent hydrolases"/>
    <property type="match status" value="1"/>
</dbReference>
<dbReference type="EMBL" id="MDYP01000016">
    <property type="protein sequence ID" value="OQE06797.1"/>
    <property type="molecule type" value="Genomic_DNA"/>
</dbReference>
<dbReference type="Pfam" id="PF01244">
    <property type="entry name" value="Peptidase_M19"/>
    <property type="match status" value="1"/>
</dbReference>
<keyword evidence="6" id="KW-0482">Metalloprotease</keyword>
<keyword evidence="6" id="KW-0862">Zinc</keyword>
<evidence type="ECO:0000256" key="6">
    <source>
        <dbReference type="RuleBase" id="RU341113"/>
    </source>
</evidence>
<dbReference type="CDD" id="cd12148">
    <property type="entry name" value="fungal_TF_MHR"/>
    <property type="match status" value="1"/>
</dbReference>
<dbReference type="InterPro" id="IPR001138">
    <property type="entry name" value="Zn2Cys6_DnaBD"/>
</dbReference>
<evidence type="ECO:0000256" key="7">
    <source>
        <dbReference type="SAM" id="Phobius"/>
    </source>
</evidence>
<comment type="caution">
    <text evidence="9">The sequence shown here is derived from an EMBL/GenBank/DDBJ whole genome shotgun (WGS) entry which is preliminary data.</text>
</comment>
<dbReference type="CDD" id="cd01301">
    <property type="entry name" value="rDP_like"/>
    <property type="match status" value="1"/>
</dbReference>
<dbReference type="SUPFAM" id="SSF51556">
    <property type="entry name" value="Metallo-dependent hydrolases"/>
    <property type="match status" value="1"/>
</dbReference>
<comment type="catalytic activity">
    <reaction evidence="6">
        <text>an L-aminoacyl-L-amino acid + H2O = 2 an L-alpha-amino acid</text>
        <dbReference type="Rhea" id="RHEA:48940"/>
        <dbReference type="ChEBI" id="CHEBI:15377"/>
        <dbReference type="ChEBI" id="CHEBI:59869"/>
        <dbReference type="ChEBI" id="CHEBI:77460"/>
        <dbReference type="EC" id="3.4.13.19"/>
    </reaction>
</comment>
<dbReference type="Pfam" id="PF00172">
    <property type="entry name" value="Zn_clus"/>
    <property type="match status" value="1"/>
</dbReference>
<dbReference type="GO" id="GO:0000981">
    <property type="term" value="F:DNA-binding transcription factor activity, RNA polymerase II-specific"/>
    <property type="evidence" value="ECO:0007669"/>
    <property type="project" value="InterPro"/>
</dbReference>
<organism evidence="9 10">
    <name type="scientific">Penicillium vulpinum</name>
    <dbReference type="NCBI Taxonomy" id="29845"/>
    <lineage>
        <taxon>Eukaryota</taxon>
        <taxon>Fungi</taxon>
        <taxon>Dikarya</taxon>
        <taxon>Ascomycota</taxon>
        <taxon>Pezizomycotina</taxon>
        <taxon>Eurotiomycetes</taxon>
        <taxon>Eurotiomycetidae</taxon>
        <taxon>Eurotiales</taxon>
        <taxon>Aspergillaceae</taxon>
        <taxon>Penicillium</taxon>
    </lineage>
</organism>
<dbReference type="Proteomes" id="UP000191518">
    <property type="component" value="Unassembled WGS sequence"/>
</dbReference>
<dbReference type="PROSITE" id="PS50048">
    <property type="entry name" value="ZN2_CY6_FUNGAL_2"/>
    <property type="match status" value="1"/>
</dbReference>
<dbReference type="EC" id="3.4.13.19" evidence="6"/>
<feature type="transmembrane region" description="Helical" evidence="7">
    <location>
        <begin position="42"/>
        <end position="59"/>
    </location>
</feature>
<dbReference type="PROSITE" id="PS00463">
    <property type="entry name" value="ZN2_CY6_FUNGAL_1"/>
    <property type="match status" value="1"/>
</dbReference>
<keyword evidence="1 6" id="KW-0224">Dipeptidase</keyword>
<name>A0A1V6RYE4_9EURO</name>
<comment type="similarity">
    <text evidence="6">Belongs to the metallo-dependent hydrolases superfamily. Peptidase M19 family.</text>
</comment>
<dbReference type="InterPro" id="IPR032466">
    <property type="entry name" value="Metal_Hydrolase"/>
</dbReference>
<keyword evidence="7" id="KW-0472">Membrane</keyword>
<evidence type="ECO:0000256" key="5">
    <source>
        <dbReference type="ARBA" id="ARBA00023242"/>
    </source>
</evidence>
<dbReference type="SMART" id="SM00066">
    <property type="entry name" value="GAL4"/>
    <property type="match status" value="1"/>
</dbReference>
<keyword evidence="6" id="KW-0479">Metal-binding</keyword>
<dbReference type="GO" id="GO:0070573">
    <property type="term" value="F:metallodipeptidase activity"/>
    <property type="evidence" value="ECO:0007669"/>
    <property type="project" value="InterPro"/>
</dbReference>
<proteinExistence type="inferred from homology"/>
<keyword evidence="6" id="KW-0378">Hydrolase</keyword>
<dbReference type="STRING" id="29845.A0A1V6RYE4"/>
<evidence type="ECO:0000256" key="4">
    <source>
        <dbReference type="ARBA" id="ARBA00023163"/>
    </source>
</evidence>
<sequence>MNRLDAIEPQRPPRSSLYECDTNENHNRVIIFKAQKAKSWNPLKFVAIGSISIALWIAIRARDLMQRQDIDPLDFAARTTKILSEIPLIDGHNDLPFLVRLQLNNQIYGDNLPFGQGLASHTDLKRMKQGKVGGQFWSVFVECPRILHLDDPNHSVRDTLEQIDVAKRLVAEYNELQYCETAACARKAFKSKRISSMLGAEGLHQIGSSIAVIRQMYELGVRYITLTHNCDNAFATAATTVTETGKDSGLSEFGRDAIREMNRLGMMIDLSHTSHRTMRDAISMTRAPVIFSHSACFALAKSLRNTPDDVLQMLRQNGGLIMIFFANKFIRPDNPEKASLEDVVDHIFHAASIAGWDHVGIGSDFDGTPTVASGIDDVSAYPRLIEAVMRRGATDEQRAPASHPAPIFQSPNVYVVNMSGRSRNARAQRPPRVASCEPCRLSKLACDHRQPCARCVGREIPHECVYRKNAFKRSRPSFTAQSSETQHSLAFNSASILEAIRPTLPPNRHPNTGYQGSSSLDSLLGNVREQTMLFGDLEAGSTFLPVGRDDEGPTYSTTNFMNNASTIEGAQLLETLSSSRFNTTIMRFFSDWKGNGLESHVGAFLIQPFADAVIEEIFTLQRSENFRSDLLALSQRLFENTSRAVDITRLMTLQGFIDQYTGPNLRWETMGVILTLVGIAATEFRAPYALYKTEQERQTLRMNLIQFGNKCAIFCETLDVLNDVHILFLYQTFQVQSVFYGDQSLKTWRRLNDAACALLAAGLHESIQEARDVPFFLVEIRKRIFSRLYSIDISLATFLGRPPRMSKKFCCINLPLDIDERCYSLSETALSSELENLDHAGWNLQGHIRMSSIIRWSTITAMIREETLELLLGRNISNIQQRIIDLHHEINEAWENLPSFVRVSSHELWDSQRPRTEMECLHMIRILYLQSAFLIEWAAWRHGVQQSSLFQSAMELICSVNDALIRREQLPNLGFISLAWRVASCALPAAGALALYLLQPSSGCRFKELDLASRRRVIENLSVLIAHMDILHSPNDGNFKLFSQAKRSLQSVVDMLLQPLNPLIIEASPTHLNTELPSADWMVPEYCGFDSDFWASFPNCLFTEENGDRAIKPSIKNPDILEDVDFFLGTQARFMDGTDTVTFLLSLTLSKIKILLDLKDLHQARQAVGPKVPQEVLDEILAKIPRSSSIKANRRIISSPDLSAEIAKLDTQVDALYKKIRQTNFFWWRTLVDQPLDAIQTVVARSHGVAPAECGSPLEAAIWITQRSQCFCWIQTPGALDFLRGKNSNFTLPMLSQTHRIYGRRADELVSALYNS</sequence>
<gene>
    <name evidence="9" type="ORF">PENVUL_c016G01521</name>
</gene>
<dbReference type="InterPro" id="IPR008257">
    <property type="entry name" value="Pept_M19"/>
</dbReference>
<protein>
    <recommendedName>
        <fullName evidence="6">Dipeptidase</fullName>
        <ecNumber evidence="6">3.4.13.19</ecNumber>
    </recommendedName>
</protein>
<comment type="cofactor">
    <cofactor evidence="6">
        <name>Zn(2+)</name>
        <dbReference type="ChEBI" id="CHEBI:29105"/>
    </cofactor>
</comment>
<evidence type="ECO:0000259" key="8">
    <source>
        <dbReference type="PROSITE" id="PS50048"/>
    </source>
</evidence>
<keyword evidence="2" id="KW-0805">Transcription regulation</keyword>
<evidence type="ECO:0000256" key="3">
    <source>
        <dbReference type="ARBA" id="ARBA00023125"/>
    </source>
</evidence>
<keyword evidence="4" id="KW-0804">Transcription</keyword>
<accession>A0A1V6RYE4</accession>
<keyword evidence="7" id="KW-0812">Transmembrane</keyword>
<keyword evidence="10" id="KW-1185">Reference proteome</keyword>
<dbReference type="SUPFAM" id="SSF57701">
    <property type="entry name" value="Zn2/Cys6 DNA-binding domain"/>
    <property type="match status" value="1"/>
</dbReference>
<keyword evidence="3" id="KW-0238">DNA-binding</keyword>
<dbReference type="PROSITE" id="PS51365">
    <property type="entry name" value="RENAL_DIPEPTIDASE_2"/>
    <property type="match status" value="1"/>
</dbReference>
<keyword evidence="6" id="KW-0645">Protease</keyword>
<evidence type="ECO:0000313" key="9">
    <source>
        <dbReference type="EMBL" id="OQE06797.1"/>
    </source>
</evidence>
<evidence type="ECO:0000256" key="1">
    <source>
        <dbReference type="ARBA" id="ARBA00022997"/>
    </source>
</evidence>
<keyword evidence="5" id="KW-0539">Nucleus</keyword>